<name>A0ABM2WJ37_MESAU</name>
<gene>
    <name evidence="5" type="primary">LOC121135763</name>
</gene>
<dbReference type="PIRSF" id="PIRSF038286">
    <property type="entry name" value="PRAME"/>
    <property type="match status" value="1"/>
</dbReference>
<dbReference type="PANTHER" id="PTHR14224:SF108">
    <property type="entry name" value="PRAME LIKE 11-RELATED"/>
    <property type="match status" value="1"/>
</dbReference>
<evidence type="ECO:0000256" key="1">
    <source>
        <dbReference type="ARBA" id="ARBA00009608"/>
    </source>
</evidence>
<dbReference type="SUPFAM" id="SSF52047">
    <property type="entry name" value="RNI-like"/>
    <property type="match status" value="1"/>
</dbReference>
<dbReference type="InterPro" id="IPR032675">
    <property type="entry name" value="LRR_dom_sf"/>
</dbReference>
<organism evidence="4 5">
    <name type="scientific">Mesocricetus auratus</name>
    <name type="common">Golden hamster</name>
    <dbReference type="NCBI Taxonomy" id="10036"/>
    <lineage>
        <taxon>Eukaryota</taxon>
        <taxon>Metazoa</taxon>
        <taxon>Chordata</taxon>
        <taxon>Craniata</taxon>
        <taxon>Vertebrata</taxon>
        <taxon>Euteleostomi</taxon>
        <taxon>Mammalia</taxon>
        <taxon>Eutheria</taxon>
        <taxon>Euarchontoglires</taxon>
        <taxon>Glires</taxon>
        <taxon>Rodentia</taxon>
        <taxon>Myomorpha</taxon>
        <taxon>Muroidea</taxon>
        <taxon>Cricetidae</taxon>
        <taxon>Cricetinae</taxon>
        <taxon>Mesocricetus</taxon>
    </lineage>
</organism>
<keyword evidence="2" id="KW-0433">Leucine-rich repeat</keyword>
<evidence type="ECO:0000256" key="3">
    <source>
        <dbReference type="ARBA" id="ARBA00022737"/>
    </source>
</evidence>
<protein>
    <submittedName>
        <fullName evidence="5">PRAME family member 12-like</fullName>
    </submittedName>
</protein>
<dbReference type="InterPro" id="IPR026271">
    <property type="entry name" value="PRAME"/>
</dbReference>
<keyword evidence="4" id="KW-1185">Reference proteome</keyword>
<accession>A0ABM2WJ37</accession>
<dbReference type="Gene3D" id="3.80.10.10">
    <property type="entry name" value="Ribonuclease Inhibitor"/>
    <property type="match status" value="1"/>
</dbReference>
<comment type="similarity">
    <text evidence="1">Belongs to the PRAME family.</text>
</comment>
<evidence type="ECO:0000313" key="4">
    <source>
        <dbReference type="Proteomes" id="UP000886700"/>
    </source>
</evidence>
<dbReference type="Proteomes" id="UP000886700">
    <property type="component" value="Unplaced"/>
</dbReference>
<dbReference type="GeneID" id="121135763"/>
<dbReference type="RefSeq" id="XP_040590842.1">
    <property type="nucleotide sequence ID" value="XM_040734908.1"/>
</dbReference>
<dbReference type="InterPro" id="IPR050694">
    <property type="entry name" value="LRRC14/PRAME"/>
</dbReference>
<evidence type="ECO:0000313" key="5">
    <source>
        <dbReference type="RefSeq" id="XP_040590842.1"/>
    </source>
</evidence>
<reference evidence="5" key="1">
    <citation type="submission" date="2025-08" db="UniProtKB">
        <authorList>
            <consortium name="RefSeq"/>
        </authorList>
    </citation>
    <scope>IDENTIFICATION</scope>
    <source>
        <tissue evidence="5">Liver</tissue>
    </source>
</reference>
<keyword evidence="3" id="KW-0677">Repeat</keyword>
<evidence type="ECO:0000256" key="2">
    <source>
        <dbReference type="ARBA" id="ARBA00022614"/>
    </source>
</evidence>
<proteinExistence type="inferred from homology"/>
<dbReference type="PANTHER" id="PTHR14224">
    <property type="entry name" value="SIMILAR TO PREFERENTIALLY EXPRESSED ANTIGEN IN MELANOMA-LIKE 3"/>
    <property type="match status" value="1"/>
</dbReference>
<sequence>MSSPSSLKLLAIKSLLKDEALSLSALKTLPMELFPPVFKVAFDGKQTNILRAMVAAWPFRCLPVGALMKTSDLEILKAVLDGLDLLIKQKAQPRTCKLEVLDLRNSQHNFWKVWAGTEDVECSPDVISERQSAVCHTIRRGKQIVTVMMDLSLKSRDLCKSLKYFHWWAKQRKDVVQVICEKLEFGARPVYKPLKLLEVFEQSSIQELEVNARWDLRTLAMFAPGLGQMRNLQKLLINEIFTPLEWFRDQEMKELCFRDIISQFSQLKKLKNLYLNGVFFLHDRLDRVLRNLESPLEILAITRCMLSEADMMYLSQCLSVHQLTHLDLSGVSFLNLSHALLGRLLERLTGTLRTLKLKGCKLMDFQIGVLLPALSQCSQLVEVNFVKNFLSVSSLQKLLQHTANLKNLTLEMYPAPDEVYDDTGDVMPDRFAQHCFELLETIRGIREPREIYFVSKRCLDCQGFCVYDKEASLCSCWE</sequence>